<dbReference type="RefSeq" id="WP_380941649.1">
    <property type="nucleotide sequence ID" value="NZ_JBHUFC010000023.1"/>
</dbReference>
<proteinExistence type="predicted"/>
<evidence type="ECO:0000313" key="2">
    <source>
        <dbReference type="Proteomes" id="UP001597283"/>
    </source>
</evidence>
<sequence length="176" mass="19273">MTNDNHTRRIAEAQVIDASLTLVKAAGWTIEKDATIALPDDFWNYLYVPEASVLLVPTTSDPRTLRATVSTGVRAARSDALVLSVMRSADGLPQMSALVCQWSMLGAHWYGPHLPWVAPDGGIWLVPDHRAPIDAQPSFCLGGDALDHRQAPFSNQIDHRRGLATARDLIRHAMEG</sequence>
<reference evidence="2" key="1">
    <citation type="journal article" date="2019" name="Int. J. Syst. Evol. Microbiol.">
        <title>The Global Catalogue of Microorganisms (GCM) 10K type strain sequencing project: providing services to taxonomists for standard genome sequencing and annotation.</title>
        <authorList>
            <consortium name="The Broad Institute Genomics Platform"/>
            <consortium name="The Broad Institute Genome Sequencing Center for Infectious Disease"/>
            <person name="Wu L."/>
            <person name="Ma J."/>
        </authorList>
    </citation>
    <scope>NUCLEOTIDE SEQUENCE [LARGE SCALE GENOMIC DNA]</scope>
    <source>
        <strain evidence="2">Q85</strain>
    </source>
</reference>
<accession>A0ABW4NJA7</accession>
<organism evidence="1 2">
    <name type="scientific">Sphingomonas floccifaciens</name>
    <dbReference type="NCBI Taxonomy" id="1844115"/>
    <lineage>
        <taxon>Bacteria</taxon>
        <taxon>Pseudomonadati</taxon>
        <taxon>Pseudomonadota</taxon>
        <taxon>Alphaproteobacteria</taxon>
        <taxon>Sphingomonadales</taxon>
        <taxon>Sphingomonadaceae</taxon>
        <taxon>Sphingomonas</taxon>
    </lineage>
</organism>
<comment type="caution">
    <text evidence="1">The sequence shown here is derived from an EMBL/GenBank/DDBJ whole genome shotgun (WGS) entry which is preliminary data.</text>
</comment>
<dbReference type="EMBL" id="JBHUFC010000023">
    <property type="protein sequence ID" value="MFD1789594.1"/>
    <property type="molecule type" value="Genomic_DNA"/>
</dbReference>
<gene>
    <name evidence="1" type="ORF">ACFSC3_18730</name>
</gene>
<keyword evidence="2" id="KW-1185">Reference proteome</keyword>
<name>A0ABW4NJA7_9SPHN</name>
<evidence type="ECO:0000313" key="1">
    <source>
        <dbReference type="EMBL" id="MFD1789594.1"/>
    </source>
</evidence>
<dbReference type="Proteomes" id="UP001597283">
    <property type="component" value="Unassembled WGS sequence"/>
</dbReference>
<evidence type="ECO:0008006" key="3">
    <source>
        <dbReference type="Google" id="ProtNLM"/>
    </source>
</evidence>
<protein>
    <recommendedName>
        <fullName evidence="3">Amine oxidase domain-containing protein</fullName>
    </recommendedName>
</protein>